<dbReference type="PANTHER" id="PTHR47262:SF1">
    <property type="entry name" value="OS02G0132600 PROTEIN"/>
    <property type="match status" value="1"/>
</dbReference>
<dbReference type="InterPro" id="IPR011990">
    <property type="entry name" value="TPR-like_helical_dom_sf"/>
</dbReference>
<dbReference type="AlphaFoldDB" id="A0A565CEM0"/>
<dbReference type="Proteomes" id="UP000489600">
    <property type="component" value="Unassembled WGS sequence"/>
</dbReference>
<dbReference type="Pfam" id="PF13041">
    <property type="entry name" value="PPR_2"/>
    <property type="match status" value="1"/>
</dbReference>
<dbReference type="Gene3D" id="1.25.40.10">
    <property type="entry name" value="Tetratricopeptide repeat domain"/>
    <property type="match status" value="2"/>
</dbReference>
<feature type="repeat" description="PPR" evidence="2">
    <location>
        <begin position="442"/>
        <end position="476"/>
    </location>
</feature>
<organism evidence="3 4">
    <name type="scientific">Arabis nemorensis</name>
    <dbReference type="NCBI Taxonomy" id="586526"/>
    <lineage>
        <taxon>Eukaryota</taxon>
        <taxon>Viridiplantae</taxon>
        <taxon>Streptophyta</taxon>
        <taxon>Embryophyta</taxon>
        <taxon>Tracheophyta</taxon>
        <taxon>Spermatophyta</taxon>
        <taxon>Magnoliopsida</taxon>
        <taxon>eudicotyledons</taxon>
        <taxon>Gunneridae</taxon>
        <taxon>Pentapetalae</taxon>
        <taxon>rosids</taxon>
        <taxon>malvids</taxon>
        <taxon>Brassicales</taxon>
        <taxon>Brassicaceae</taxon>
        <taxon>Arabideae</taxon>
        <taxon>Arabis</taxon>
    </lineage>
</organism>
<accession>A0A565CEM0</accession>
<evidence type="ECO:0000256" key="1">
    <source>
        <dbReference type="ARBA" id="ARBA00022737"/>
    </source>
</evidence>
<sequence length="740" mass="84086">MGLSKGKKNLSSFFLKAMRKFGKSPVTITESKTGDSLETEVLSTSLVDYIKHIGSPSTTQQVVPVKSTDSRNEDQGYSSNVLEMSGFLPRIDNNMFTPRILVLRGSRIQADSFKKKQLGMMNKLTKGSARKLGTETMLDVLSKLGKEEGEKEYNIKIKLYIEHAKRSNDAEYALEQIGEAIEIFKHMRRLRISIGEGAYGPFFKYLVDMEMVEEFQIFKDFIVEASPGSAEKLVYYEMLLWIQVEDEEKIHQLCNTIGDSGISLSTLQEYYLVALCEKDRKENLQKLLEVIDITKVSSPDVLRSIFGYLGKSLLESVAMKLLWELRECDGVERVSDLIFSYATCIPHSTVGDAILKSNKLHEELDIMPSSTSYEKLVSYLCGLNEVATALDVVENMCEASLVVSENILHSLLHAIEQILEFNLFEGAYNMLDSLKNFNLAPNSCMYNSILAGYFREKKVDRALMVLKEMKEADVKPDSVTYSYLINYCDTEEAIAEYLEEMKQAGIQVNKNVYMSLIKSYASCGQFEKAKQVTMDLELPSKDHNELKSVLISALASNGEITDAISMYEEMKLAGCPVEPKTILNLIEHSDSNEELTTLTQLAKELHNYKYWIHGFFKIILFAVRHNKSSSILDLLMENKSHLSKDDIAVEYWFEEVFKSIAETEPSNVNLGLDLVSFMKEELGLCPSRKCLDFLLHACVNAKDKQNALLVWKEYQFAELPYNVLNYLRQVLCYLVLHFAE</sequence>
<dbReference type="InterPro" id="IPR002885">
    <property type="entry name" value="PPR_rpt"/>
</dbReference>
<evidence type="ECO:0000313" key="4">
    <source>
        <dbReference type="Proteomes" id="UP000489600"/>
    </source>
</evidence>
<keyword evidence="1" id="KW-0677">Repeat</keyword>
<evidence type="ECO:0000313" key="3">
    <source>
        <dbReference type="EMBL" id="VVB12150.1"/>
    </source>
</evidence>
<evidence type="ECO:0000256" key="2">
    <source>
        <dbReference type="PROSITE-ProRule" id="PRU00708"/>
    </source>
</evidence>
<dbReference type="NCBIfam" id="TIGR00756">
    <property type="entry name" value="PPR"/>
    <property type="match status" value="2"/>
</dbReference>
<proteinExistence type="predicted"/>
<dbReference type="PROSITE" id="PS51375">
    <property type="entry name" value="PPR"/>
    <property type="match status" value="1"/>
</dbReference>
<dbReference type="Pfam" id="PF13812">
    <property type="entry name" value="PPR_3"/>
    <property type="match status" value="1"/>
</dbReference>
<dbReference type="EMBL" id="CABITT030000007">
    <property type="protein sequence ID" value="VVB12150.1"/>
    <property type="molecule type" value="Genomic_DNA"/>
</dbReference>
<dbReference type="OrthoDB" id="767661at2759"/>
<dbReference type="Pfam" id="PF01535">
    <property type="entry name" value="PPR"/>
    <property type="match status" value="1"/>
</dbReference>
<keyword evidence="4" id="KW-1185">Reference proteome</keyword>
<gene>
    <name evidence="3" type="ORF">ANE_LOCUS22594</name>
</gene>
<protein>
    <recommendedName>
        <fullName evidence="5">Pentacotripeptide-repeat region of PRORP domain-containing protein</fullName>
    </recommendedName>
</protein>
<dbReference type="PANTHER" id="PTHR47262">
    <property type="entry name" value="OS02G0132600 PROTEIN"/>
    <property type="match status" value="1"/>
</dbReference>
<reference evidence="3" key="1">
    <citation type="submission" date="2019-07" db="EMBL/GenBank/DDBJ databases">
        <authorList>
            <person name="Dittberner H."/>
        </authorList>
    </citation>
    <scope>NUCLEOTIDE SEQUENCE [LARGE SCALE GENOMIC DNA]</scope>
</reference>
<name>A0A565CEM0_9BRAS</name>
<comment type="caution">
    <text evidence="3">The sequence shown here is derived from an EMBL/GenBank/DDBJ whole genome shotgun (WGS) entry which is preliminary data.</text>
</comment>
<evidence type="ECO:0008006" key="5">
    <source>
        <dbReference type="Google" id="ProtNLM"/>
    </source>
</evidence>